<accession>A0A6A5RKD3</accession>
<name>A0A6A5RKD3_9PLEO</name>
<evidence type="ECO:0000313" key="2">
    <source>
        <dbReference type="EMBL" id="KAF1928252.1"/>
    </source>
</evidence>
<dbReference type="AlphaFoldDB" id="A0A6A5RKD3"/>
<feature type="domain" description="HTH psq-type" evidence="1">
    <location>
        <begin position="7"/>
        <end position="40"/>
    </location>
</feature>
<organism evidence="2 3">
    <name type="scientific">Didymella exigua CBS 183.55</name>
    <dbReference type="NCBI Taxonomy" id="1150837"/>
    <lineage>
        <taxon>Eukaryota</taxon>
        <taxon>Fungi</taxon>
        <taxon>Dikarya</taxon>
        <taxon>Ascomycota</taxon>
        <taxon>Pezizomycotina</taxon>
        <taxon>Dothideomycetes</taxon>
        <taxon>Pleosporomycetidae</taxon>
        <taxon>Pleosporales</taxon>
        <taxon>Pleosporineae</taxon>
        <taxon>Didymellaceae</taxon>
        <taxon>Didymella</taxon>
    </lineage>
</organism>
<dbReference type="GO" id="GO:0003677">
    <property type="term" value="F:DNA binding"/>
    <property type="evidence" value="ECO:0007669"/>
    <property type="project" value="InterPro"/>
</dbReference>
<dbReference type="Pfam" id="PF05225">
    <property type="entry name" value="HTH_psq"/>
    <property type="match status" value="1"/>
</dbReference>
<dbReference type="RefSeq" id="XP_033448504.1">
    <property type="nucleotide sequence ID" value="XM_033595084.1"/>
</dbReference>
<proteinExistence type="predicted"/>
<keyword evidence="3" id="KW-1185">Reference proteome</keyword>
<dbReference type="EMBL" id="ML978969">
    <property type="protein sequence ID" value="KAF1928252.1"/>
    <property type="molecule type" value="Genomic_DNA"/>
</dbReference>
<evidence type="ECO:0000313" key="3">
    <source>
        <dbReference type="Proteomes" id="UP000800082"/>
    </source>
</evidence>
<reference evidence="2" key="1">
    <citation type="journal article" date="2020" name="Stud. Mycol.">
        <title>101 Dothideomycetes genomes: a test case for predicting lifestyles and emergence of pathogens.</title>
        <authorList>
            <person name="Haridas S."/>
            <person name="Albert R."/>
            <person name="Binder M."/>
            <person name="Bloem J."/>
            <person name="Labutti K."/>
            <person name="Salamov A."/>
            <person name="Andreopoulos B."/>
            <person name="Baker S."/>
            <person name="Barry K."/>
            <person name="Bills G."/>
            <person name="Bluhm B."/>
            <person name="Cannon C."/>
            <person name="Castanera R."/>
            <person name="Culley D."/>
            <person name="Daum C."/>
            <person name="Ezra D."/>
            <person name="Gonzalez J."/>
            <person name="Henrissat B."/>
            <person name="Kuo A."/>
            <person name="Liang C."/>
            <person name="Lipzen A."/>
            <person name="Lutzoni F."/>
            <person name="Magnuson J."/>
            <person name="Mondo S."/>
            <person name="Nolan M."/>
            <person name="Ohm R."/>
            <person name="Pangilinan J."/>
            <person name="Park H.-J."/>
            <person name="Ramirez L."/>
            <person name="Alfaro M."/>
            <person name="Sun H."/>
            <person name="Tritt A."/>
            <person name="Yoshinaga Y."/>
            <person name="Zwiers L.-H."/>
            <person name="Turgeon B."/>
            <person name="Goodwin S."/>
            <person name="Spatafora J."/>
            <person name="Crous P."/>
            <person name="Grigoriev I."/>
        </authorList>
    </citation>
    <scope>NUCLEOTIDE SEQUENCE</scope>
    <source>
        <strain evidence="2">CBS 183.55</strain>
    </source>
</reference>
<dbReference type="Gene3D" id="1.10.10.60">
    <property type="entry name" value="Homeodomain-like"/>
    <property type="match status" value="1"/>
</dbReference>
<gene>
    <name evidence="2" type="ORF">M421DRAFT_5314</name>
</gene>
<dbReference type="SUPFAM" id="SSF46689">
    <property type="entry name" value="Homeodomain-like"/>
    <property type="match status" value="1"/>
</dbReference>
<evidence type="ECO:0000259" key="1">
    <source>
        <dbReference type="Pfam" id="PF05225"/>
    </source>
</evidence>
<dbReference type="InterPro" id="IPR007889">
    <property type="entry name" value="HTH_Psq"/>
</dbReference>
<sequence>MKKLSNEADIQLALQAIQQDATLSQRRAAAIYNISQSTLSDQLARATPRCDYTPNTINLTKNEEELANVEDMANSLFAERHQPYIGKN</sequence>
<dbReference type="Proteomes" id="UP000800082">
    <property type="component" value="Unassembled WGS sequence"/>
</dbReference>
<dbReference type="InterPro" id="IPR009057">
    <property type="entry name" value="Homeodomain-like_sf"/>
</dbReference>
<dbReference type="GeneID" id="54352751"/>
<protein>
    <recommendedName>
        <fullName evidence="1">HTH psq-type domain-containing protein</fullName>
    </recommendedName>
</protein>